<dbReference type="InterPro" id="IPR035919">
    <property type="entry name" value="EAL_sf"/>
</dbReference>
<protein>
    <recommendedName>
        <fullName evidence="6">Diguanylate cyclase</fullName>
    </recommendedName>
</protein>
<dbReference type="CDD" id="cd01948">
    <property type="entry name" value="EAL"/>
    <property type="match status" value="1"/>
</dbReference>
<dbReference type="InterPro" id="IPR050706">
    <property type="entry name" value="Cyclic-di-GMP_PDE-like"/>
</dbReference>
<dbReference type="InterPro" id="IPR000160">
    <property type="entry name" value="GGDEF_dom"/>
</dbReference>
<name>W0DYK0_9GAMM</name>
<dbReference type="GO" id="GO:0071111">
    <property type="term" value="F:cyclic-guanylate-specific phosphodiesterase activity"/>
    <property type="evidence" value="ECO:0007669"/>
    <property type="project" value="InterPro"/>
</dbReference>
<proteinExistence type="predicted"/>
<dbReference type="STRING" id="717772.THIAE_08050"/>
<keyword evidence="1" id="KW-1133">Transmembrane helix</keyword>
<evidence type="ECO:0000259" key="2">
    <source>
        <dbReference type="PROSITE" id="PS50883"/>
    </source>
</evidence>
<dbReference type="EMBL" id="CP007030">
    <property type="protein sequence ID" value="AHF02348.1"/>
    <property type="molecule type" value="Genomic_DNA"/>
</dbReference>
<evidence type="ECO:0000259" key="3">
    <source>
        <dbReference type="PROSITE" id="PS50887"/>
    </source>
</evidence>
<feature type="transmembrane region" description="Helical" evidence="1">
    <location>
        <begin position="241"/>
        <end position="262"/>
    </location>
</feature>
<dbReference type="SUPFAM" id="SSF141868">
    <property type="entry name" value="EAL domain-like"/>
    <property type="match status" value="1"/>
</dbReference>
<evidence type="ECO:0008006" key="6">
    <source>
        <dbReference type="Google" id="ProtNLM"/>
    </source>
</evidence>
<dbReference type="Pfam" id="PF00990">
    <property type="entry name" value="GGDEF"/>
    <property type="match status" value="1"/>
</dbReference>
<keyword evidence="5" id="KW-1185">Reference proteome</keyword>
<reference evidence="4 5" key="1">
    <citation type="submission" date="2013-12" db="EMBL/GenBank/DDBJ databases">
        <authorList>
            <consortium name="DOE Joint Genome Institute"/>
            <person name="Kappler U."/>
            <person name="Huntemann M."/>
            <person name="Han J."/>
            <person name="Chen A."/>
            <person name="Kyrpides N."/>
            <person name="Mavromatis K."/>
            <person name="Markowitz V."/>
            <person name="Palaniappan K."/>
            <person name="Ivanova N."/>
            <person name="Schaumberg A."/>
            <person name="Pati A."/>
            <person name="Liolios K."/>
            <person name="Nordberg H.P."/>
            <person name="Cantor M.N."/>
            <person name="Hua S.X."/>
            <person name="Woyke T."/>
        </authorList>
    </citation>
    <scope>NUCLEOTIDE SEQUENCE [LARGE SCALE GENOMIC DNA]</scope>
    <source>
        <strain evidence="5">AL2</strain>
    </source>
</reference>
<dbReference type="AlphaFoldDB" id="W0DYK0"/>
<accession>W0DYK0</accession>
<dbReference type="eggNOG" id="COG5001">
    <property type="taxonomic scope" value="Bacteria"/>
</dbReference>
<gene>
    <name evidence="4" type="ORF">THIAE_08050</name>
</gene>
<dbReference type="PROSITE" id="PS50887">
    <property type="entry name" value="GGDEF"/>
    <property type="match status" value="1"/>
</dbReference>
<dbReference type="OrthoDB" id="9813913at2"/>
<dbReference type="InterPro" id="IPR043128">
    <property type="entry name" value="Rev_trsase/Diguanyl_cyclase"/>
</dbReference>
<dbReference type="InterPro" id="IPR029787">
    <property type="entry name" value="Nucleotide_cyclase"/>
</dbReference>
<evidence type="ECO:0000256" key="1">
    <source>
        <dbReference type="SAM" id="Phobius"/>
    </source>
</evidence>
<feature type="domain" description="EAL" evidence="2">
    <location>
        <begin position="502"/>
        <end position="746"/>
    </location>
</feature>
<dbReference type="Pfam" id="PF00563">
    <property type="entry name" value="EAL"/>
    <property type="match status" value="1"/>
</dbReference>
<dbReference type="CDD" id="cd01949">
    <property type="entry name" value="GGDEF"/>
    <property type="match status" value="1"/>
</dbReference>
<dbReference type="PROSITE" id="PS50883">
    <property type="entry name" value="EAL"/>
    <property type="match status" value="1"/>
</dbReference>
<dbReference type="KEGG" id="tao:THIAE_08050"/>
<dbReference type="Gene3D" id="3.30.70.270">
    <property type="match status" value="1"/>
</dbReference>
<dbReference type="HOGENOM" id="CLU_367977_0_0_6"/>
<dbReference type="NCBIfam" id="TIGR00254">
    <property type="entry name" value="GGDEF"/>
    <property type="match status" value="1"/>
</dbReference>
<dbReference type="SUPFAM" id="SSF55073">
    <property type="entry name" value="Nucleotide cyclase"/>
    <property type="match status" value="1"/>
</dbReference>
<dbReference type="RefSeq" id="WP_006460697.1">
    <property type="nucleotide sequence ID" value="NZ_CP007030.1"/>
</dbReference>
<keyword evidence="1" id="KW-0472">Membrane</keyword>
<dbReference type="Gene3D" id="3.20.20.450">
    <property type="entry name" value="EAL domain"/>
    <property type="match status" value="1"/>
</dbReference>
<organism evidence="4 5">
    <name type="scientific">Thiomicrospira aerophila AL3</name>
    <dbReference type="NCBI Taxonomy" id="717772"/>
    <lineage>
        <taxon>Bacteria</taxon>
        <taxon>Pseudomonadati</taxon>
        <taxon>Pseudomonadota</taxon>
        <taxon>Gammaproteobacteria</taxon>
        <taxon>Thiotrichales</taxon>
        <taxon>Piscirickettsiaceae</taxon>
        <taxon>Thiomicrospira</taxon>
    </lineage>
</organism>
<keyword evidence="1" id="KW-0812">Transmembrane</keyword>
<dbReference type="InterPro" id="IPR001633">
    <property type="entry name" value="EAL_dom"/>
</dbReference>
<feature type="transmembrane region" description="Helical" evidence="1">
    <location>
        <begin position="14"/>
        <end position="35"/>
    </location>
</feature>
<dbReference type="SMART" id="SM00052">
    <property type="entry name" value="EAL"/>
    <property type="match status" value="1"/>
</dbReference>
<evidence type="ECO:0000313" key="4">
    <source>
        <dbReference type="EMBL" id="AHF02348.1"/>
    </source>
</evidence>
<feature type="domain" description="GGDEF" evidence="3">
    <location>
        <begin position="359"/>
        <end position="491"/>
    </location>
</feature>
<dbReference type="PANTHER" id="PTHR33121">
    <property type="entry name" value="CYCLIC DI-GMP PHOSPHODIESTERASE PDEF"/>
    <property type="match status" value="1"/>
</dbReference>
<evidence type="ECO:0000313" key="5">
    <source>
        <dbReference type="Proteomes" id="UP000005380"/>
    </source>
</evidence>
<dbReference type="Proteomes" id="UP000005380">
    <property type="component" value="Chromosome"/>
</dbReference>
<sequence length="746" mass="84793">MTKLSHFKPIKAKWHMLIFLSVSLGVYLFMFGYLYTSAQQVKAQAAEQVAYAAERELKHHLEQFILQAEQRVTELADWDEVHQQLNQSRYYFFWRNQRLKDSQYWRFYFNDLDLYAANGQQLIQKGPNDPDSQFLPSLVPDELTAFQLEGQSIDYRLFVPVVQRQSDSTLGFVGINLSFLSWLQQQQQFQYIDRNSLKAESYQGNRLVLAADLLANPSEFIAFDVIDNPVDNFLWALIQEFIFYVLVYAVVVAILFIIFFRFSLVLPLESISSYLVELKNKPGEVVQPAKHYLVSEFEDLQESLFGYNQALLTAKKELNYQHERYSKQSRIDALSGLLNRFSFDEMLQQLCNSGQSSNQTVGFILVDCDYFKAINDSYGLEVGDKVIKCTAQALKKSLPAHATIFRIGGDEFAAILNVDTAETLKDLAQNVFESLQALPLQELGIQERVTFSLGLSISAQYQTLQNLLKHADIALYKSKHSLHDKVQLFADDELSAAKTLMSNRQVGVILQALQTGEGIEMHLQPVVNVEGKVNYFEALVRIKKSGMLIFPGEIFNVVNHRHLDIDLDKQVIKAITQLFIEGKLKKGQGLSFNISPDSLLQLNLERELAVLAQFTQDYKIIVEITETSLIRNMELVTLKLNALREIGFLVALDDFGSGYSSIRYLANMPVDIVKFDMTLTRALELDDKTKGIIQATAKMIREAGYQLVMEGIETQAQFIAAQDAGATAFQGYLFGKPQLPVELSED</sequence>
<dbReference type="PANTHER" id="PTHR33121:SF79">
    <property type="entry name" value="CYCLIC DI-GMP PHOSPHODIESTERASE PDED-RELATED"/>
    <property type="match status" value="1"/>
</dbReference>
<dbReference type="InParanoid" id="W0DYK0"/>
<dbReference type="SMART" id="SM00267">
    <property type="entry name" value="GGDEF"/>
    <property type="match status" value="1"/>
</dbReference>